<name>A0A1S7LG70_MAGMO</name>
<dbReference type="EMBL" id="LO017727">
    <property type="protein sequence ID" value="CRH05952.1"/>
    <property type="molecule type" value="Genomic_DNA"/>
</dbReference>
<gene>
    <name evidence="6" type="ORF">MAGMO_1774</name>
</gene>
<dbReference type="InterPro" id="IPR008278">
    <property type="entry name" value="4-PPantetheinyl_Trfase_dom"/>
</dbReference>
<keyword evidence="3" id="KW-0597">Phosphoprotein</keyword>
<feature type="domain" description="Carrier" evidence="5">
    <location>
        <begin position="302"/>
        <end position="376"/>
    </location>
</feature>
<dbReference type="PANTHER" id="PTHR12215">
    <property type="entry name" value="PHOSPHOPANTETHEINE TRANSFERASE"/>
    <property type="match status" value="1"/>
</dbReference>
<dbReference type="InterPro" id="IPR036736">
    <property type="entry name" value="ACP-like_sf"/>
</dbReference>
<dbReference type="InterPro" id="IPR050559">
    <property type="entry name" value="P-Pant_transferase_sf"/>
</dbReference>
<keyword evidence="2" id="KW-0596">Phosphopantetheine</keyword>
<dbReference type="InterPro" id="IPR020806">
    <property type="entry name" value="PKS_PP-bd"/>
</dbReference>
<dbReference type="SMART" id="SM01294">
    <property type="entry name" value="PKS_PP_betabranch"/>
    <property type="match status" value="1"/>
</dbReference>
<dbReference type="Gene3D" id="3.90.470.20">
    <property type="entry name" value="4'-phosphopantetheinyl transferase domain"/>
    <property type="match status" value="2"/>
</dbReference>
<dbReference type="GO" id="GO:0008897">
    <property type="term" value="F:holo-[acyl-carrier-protein] synthase activity"/>
    <property type="evidence" value="ECO:0007669"/>
    <property type="project" value="InterPro"/>
</dbReference>
<dbReference type="Gene3D" id="1.10.1200.10">
    <property type="entry name" value="ACP-like"/>
    <property type="match status" value="1"/>
</dbReference>
<evidence type="ECO:0000256" key="1">
    <source>
        <dbReference type="ARBA" id="ARBA00010990"/>
    </source>
</evidence>
<dbReference type="Pfam" id="PF22624">
    <property type="entry name" value="AASDHPPT_N"/>
    <property type="match status" value="1"/>
</dbReference>
<protein>
    <recommendedName>
        <fullName evidence="5">Carrier domain-containing protein</fullName>
    </recommendedName>
</protein>
<dbReference type="InterPro" id="IPR037143">
    <property type="entry name" value="4-PPantetheinyl_Trfase_dom_sf"/>
</dbReference>
<organism evidence="6">
    <name type="scientific">Magnetococcus massalia (strain MO-1)</name>
    <dbReference type="NCBI Taxonomy" id="451514"/>
    <lineage>
        <taxon>Bacteria</taxon>
        <taxon>Pseudomonadati</taxon>
        <taxon>Pseudomonadota</taxon>
        <taxon>Magnetococcia</taxon>
        <taxon>Magnetococcales</taxon>
        <taxon>Magnetococcaceae</taxon>
        <taxon>Magnetococcus</taxon>
    </lineage>
</organism>
<keyword evidence="4" id="KW-0808">Transferase</keyword>
<dbReference type="InterPro" id="IPR055066">
    <property type="entry name" value="AASDHPPT_N"/>
</dbReference>
<reference evidence="6" key="1">
    <citation type="submission" date="2015-04" db="EMBL/GenBank/DDBJ databases">
        <authorList>
            <person name="Syromyatnikov M.Y."/>
            <person name="Popov V.N."/>
        </authorList>
    </citation>
    <scope>NUCLEOTIDE SEQUENCE</scope>
    <source>
        <strain evidence="6">MO-1</strain>
    </source>
</reference>
<dbReference type="SUPFAM" id="SSF47336">
    <property type="entry name" value="ACP-like"/>
    <property type="match status" value="1"/>
</dbReference>
<evidence type="ECO:0000256" key="3">
    <source>
        <dbReference type="ARBA" id="ARBA00022553"/>
    </source>
</evidence>
<dbReference type="GO" id="GO:0000287">
    <property type="term" value="F:magnesium ion binding"/>
    <property type="evidence" value="ECO:0007669"/>
    <property type="project" value="InterPro"/>
</dbReference>
<sequence>MGAALVDLYWVAGQANLEALVGQAAILEPGEQERAGRFVRPCDQTLYRAAHVLLRRSLSRYAEIEPQQWYFVSNPDGRPEIDLSAHPEAQSLRFNLSHSGQVACCGITRGAAVGVDVEQERSIPRVEALAKRFFTPAEAAAVAGLPPEQQVGGFLSYWTLKEAALKATGRGLQDGLDAIAFQIHDQTVVAKLPQLARSESAQGQVLGWRFALLEIELGLPCALAVALHSAQQMRLCIHRCGCYDAMLNPAVVASTPGVTVHQGPNLGVVDAWRPLSNGWSGEGHFNLCEKRMTEASSAPNAVQIQGWIRDYLVETLQVDPKDIDPQRPFTEYGLDSAAVVILTGDLEEWLARDLDPTLLQDYTTLEVLANHLSSSDTH</sequence>
<evidence type="ECO:0000256" key="4">
    <source>
        <dbReference type="ARBA" id="ARBA00022679"/>
    </source>
</evidence>
<dbReference type="PROSITE" id="PS50075">
    <property type="entry name" value="CARRIER"/>
    <property type="match status" value="1"/>
</dbReference>
<dbReference type="SMART" id="SM00823">
    <property type="entry name" value="PKS_PP"/>
    <property type="match status" value="1"/>
</dbReference>
<evidence type="ECO:0000256" key="2">
    <source>
        <dbReference type="ARBA" id="ARBA00022450"/>
    </source>
</evidence>
<dbReference type="AlphaFoldDB" id="A0A1S7LG70"/>
<dbReference type="GO" id="GO:0031177">
    <property type="term" value="F:phosphopantetheine binding"/>
    <property type="evidence" value="ECO:0007669"/>
    <property type="project" value="InterPro"/>
</dbReference>
<dbReference type="Pfam" id="PF00550">
    <property type="entry name" value="PP-binding"/>
    <property type="match status" value="1"/>
</dbReference>
<proteinExistence type="inferred from homology"/>
<dbReference type="InterPro" id="IPR009081">
    <property type="entry name" value="PP-bd_ACP"/>
</dbReference>
<dbReference type="GO" id="GO:0019878">
    <property type="term" value="P:lysine biosynthetic process via aminoadipic acid"/>
    <property type="evidence" value="ECO:0007669"/>
    <property type="project" value="TreeGrafter"/>
</dbReference>
<dbReference type="PANTHER" id="PTHR12215:SF10">
    <property type="entry name" value="L-AMINOADIPATE-SEMIALDEHYDE DEHYDROGENASE-PHOSPHOPANTETHEINYL TRANSFERASE"/>
    <property type="match status" value="1"/>
</dbReference>
<comment type="similarity">
    <text evidence="1">Belongs to the P-Pant transferase superfamily. Gsp/Sfp/HetI/AcpT family.</text>
</comment>
<evidence type="ECO:0000259" key="5">
    <source>
        <dbReference type="PROSITE" id="PS50075"/>
    </source>
</evidence>
<dbReference type="GO" id="GO:0005829">
    <property type="term" value="C:cytosol"/>
    <property type="evidence" value="ECO:0007669"/>
    <property type="project" value="TreeGrafter"/>
</dbReference>
<evidence type="ECO:0000313" key="6">
    <source>
        <dbReference type="EMBL" id="CRH05952.1"/>
    </source>
</evidence>
<dbReference type="SUPFAM" id="SSF56214">
    <property type="entry name" value="4'-phosphopantetheinyl transferase"/>
    <property type="match status" value="2"/>
</dbReference>
<accession>A0A1S7LG70</accession>
<dbReference type="Pfam" id="PF01648">
    <property type="entry name" value="ACPS"/>
    <property type="match status" value="1"/>
</dbReference>